<dbReference type="GO" id="GO:0005524">
    <property type="term" value="F:ATP binding"/>
    <property type="evidence" value="ECO:0007669"/>
    <property type="project" value="UniProtKB-KW"/>
</dbReference>
<dbReference type="PANTHER" id="PTHR34220">
    <property type="entry name" value="SENSOR HISTIDINE KINASE YPDA"/>
    <property type="match status" value="1"/>
</dbReference>
<keyword evidence="7" id="KW-0902">Two-component regulatory system</keyword>
<keyword evidence="4" id="KW-0547">Nucleotide-binding</keyword>
<dbReference type="InterPro" id="IPR036097">
    <property type="entry name" value="HisK_dim/P_sf"/>
</dbReference>
<accession>A0A9W7PZN8</accession>
<dbReference type="PANTHER" id="PTHR34220:SF7">
    <property type="entry name" value="SENSOR HISTIDINE KINASE YPDA"/>
    <property type="match status" value="1"/>
</dbReference>
<dbReference type="Pfam" id="PF02518">
    <property type="entry name" value="HATPase_c"/>
    <property type="match status" value="1"/>
</dbReference>
<dbReference type="Proteomes" id="UP000323321">
    <property type="component" value="Unassembled WGS sequence"/>
</dbReference>
<dbReference type="EMBL" id="QSMZ01000053">
    <property type="protein sequence ID" value="KAA6448400.1"/>
    <property type="molecule type" value="Genomic_DNA"/>
</dbReference>
<feature type="domain" description="Response regulatory" evidence="11">
    <location>
        <begin position="646"/>
        <end position="761"/>
    </location>
</feature>
<dbReference type="CDD" id="cd17546">
    <property type="entry name" value="REC_hyHK_CKI1_RcsC-like"/>
    <property type="match status" value="1"/>
</dbReference>
<feature type="modified residue" description="4-aspartylphosphate" evidence="8">
    <location>
        <position position="694"/>
    </location>
</feature>
<reference evidence="12 13" key="1">
    <citation type="submission" date="2018-08" db="EMBL/GenBank/DDBJ databases">
        <title>Bacillus phenotypic plasticity.</title>
        <authorList>
            <person name="Hurtado E."/>
        </authorList>
    </citation>
    <scope>NUCLEOTIDE SEQUENCE [LARGE SCALE GENOMIC DNA]</scope>
    <source>
        <strain evidence="12 13">111b</strain>
    </source>
</reference>
<dbReference type="RefSeq" id="WP_150159477.1">
    <property type="nucleotide sequence ID" value="NZ_QSMZ01000053.1"/>
</dbReference>
<feature type="transmembrane region" description="Helical" evidence="9">
    <location>
        <begin position="318"/>
        <end position="337"/>
    </location>
</feature>
<dbReference type="SMART" id="SM00387">
    <property type="entry name" value="HATPase_c"/>
    <property type="match status" value="2"/>
</dbReference>
<gene>
    <name evidence="12" type="ORF">DX932_30790</name>
</gene>
<dbReference type="Pfam" id="PF00072">
    <property type="entry name" value="Response_reg"/>
    <property type="match status" value="1"/>
</dbReference>
<evidence type="ECO:0000313" key="12">
    <source>
        <dbReference type="EMBL" id="KAA6448400.1"/>
    </source>
</evidence>
<dbReference type="SUPFAM" id="SSF47384">
    <property type="entry name" value="Homodimeric domain of signal transducing histidine kinase"/>
    <property type="match status" value="1"/>
</dbReference>
<evidence type="ECO:0000256" key="1">
    <source>
        <dbReference type="ARBA" id="ARBA00000085"/>
    </source>
</evidence>
<dbReference type="AlphaFoldDB" id="A0A9W7PZN8"/>
<dbReference type="PROSITE" id="PS50109">
    <property type="entry name" value="HIS_KIN"/>
    <property type="match status" value="2"/>
</dbReference>
<dbReference type="InterPro" id="IPR005467">
    <property type="entry name" value="His_kinase_dom"/>
</dbReference>
<feature type="domain" description="Histidine kinase" evidence="10">
    <location>
        <begin position="426"/>
        <end position="621"/>
    </location>
</feature>
<comment type="catalytic activity">
    <reaction evidence="1">
        <text>ATP + protein L-histidine = ADP + protein N-phospho-L-histidine.</text>
        <dbReference type="EC" id="2.7.13.3"/>
    </reaction>
</comment>
<keyword evidence="6" id="KW-0067">ATP-binding</keyword>
<evidence type="ECO:0000256" key="7">
    <source>
        <dbReference type="ARBA" id="ARBA00023012"/>
    </source>
</evidence>
<keyword evidence="5" id="KW-0418">Kinase</keyword>
<dbReference type="Gene3D" id="3.40.50.2300">
    <property type="match status" value="1"/>
</dbReference>
<evidence type="ECO:0000256" key="3">
    <source>
        <dbReference type="ARBA" id="ARBA00022679"/>
    </source>
</evidence>
<keyword evidence="8" id="KW-0597">Phosphoprotein</keyword>
<evidence type="ECO:0000256" key="9">
    <source>
        <dbReference type="SAM" id="Phobius"/>
    </source>
</evidence>
<feature type="transmembrane region" description="Helical" evidence="9">
    <location>
        <begin position="378"/>
        <end position="400"/>
    </location>
</feature>
<evidence type="ECO:0000313" key="13">
    <source>
        <dbReference type="Proteomes" id="UP000323321"/>
    </source>
</evidence>
<feature type="domain" description="Histidine kinase" evidence="10">
    <location>
        <begin position="874"/>
        <end position="973"/>
    </location>
</feature>
<dbReference type="GO" id="GO:0000155">
    <property type="term" value="F:phosphorelay sensor kinase activity"/>
    <property type="evidence" value="ECO:0007669"/>
    <property type="project" value="InterPro"/>
</dbReference>
<protein>
    <recommendedName>
        <fullName evidence="2">histidine kinase</fullName>
        <ecNumber evidence="2">2.7.13.3</ecNumber>
    </recommendedName>
</protein>
<dbReference type="InterPro" id="IPR050640">
    <property type="entry name" value="Bact_2-comp_sensor_kinase"/>
</dbReference>
<dbReference type="InterPro" id="IPR036890">
    <property type="entry name" value="HATPase_C_sf"/>
</dbReference>
<dbReference type="Gene3D" id="3.30.565.10">
    <property type="entry name" value="Histidine kinase-like ATPase, C-terminal domain"/>
    <property type="match status" value="2"/>
</dbReference>
<sequence>MWKQQVAWCLAVIAIVLITYISLKDSTKEYLEKEATNGLIDLSMLSKDKKIVSLNGEWRLIPNYFANPLFFQEKAINKNVFTSWNLNTQFATYQLKIILPEHFYEVGFRIRNIWSAHTIYINGERLSEVGKIGKSKKDISPQNPSYEFYFKPKAKELLVTIHVANFYNARNGIVFPIDFGDAKTLKEAVQEDIGIEWIAISMLLIFSIFHLTIFLLRKEDDSYFYSGSYFFSLALMIMTRGERVLLRLIPNFPFEFYFRLQDSVTIFSSFFISVFLIKIVPSIMNKKQMLFTLAPIIIYTIAIILFPARTLSNFQTISFYYVNILLLGIISRIIWLIRNKEWIIPKNEIIILNFMLLFLFIFSYSGTIEQLFLSGRNIFNRLGLIGFIIMMNIFLAARLINRTQEAETLNTQLERANLAKESFIDITTQELKIPLYHAINLIKSVQIDVEKEKSLKRLYIVEQLMERLLYLTNDLQDFTKIRFQDYSFHIQSTNIRMIVCHIAKLMDYSFSKKKIVFRECISHNLYVLGDENRLGQVFYRILEECKKFSTNGKIIVYAKHTNDHVHITFKVTGKRTLIYKNQTSEVGLILAKELIKQMNGHLNVELLKNGIVIEVKLPFSEYRDSNSVLQYNSMCFSDLTIQHPQKILIVEDDVFHAAVLESLLSDSYTVINTYSAQEAVSILSQEDFTLVLIDELMPGIDGIELVRQIRKTASLIELPIVMMTLNNYPTNLDVFFAAGANDYIVKPVTKQVLLAKLNTVEKMNSSLKTAIENEMAFLQAQIKPHFLYNAFSSIISFCYTDGERAAHLLTMLSYYLRYILELGENGHALSLQKELEIIKAYVEIEKARFGKRLTISYEIDPSLNLNQIHIPSLLIQPLVENAIRHGIFEKEGNGHVQISIFRIKDSLLIQVKDDGIGMSDLKLKELLEKDNKHRGIGFANVLQRVHKISKGGLKIHSVEGQGTTMSIMIQLTEDNYVENDSYR</sequence>
<keyword evidence="9" id="KW-1133">Transmembrane helix</keyword>
<evidence type="ECO:0000256" key="8">
    <source>
        <dbReference type="PROSITE-ProRule" id="PRU00169"/>
    </source>
</evidence>
<dbReference type="InterPro" id="IPR003594">
    <property type="entry name" value="HATPase_dom"/>
</dbReference>
<evidence type="ECO:0000256" key="5">
    <source>
        <dbReference type="ARBA" id="ARBA00022777"/>
    </source>
</evidence>
<proteinExistence type="predicted"/>
<dbReference type="InterPro" id="IPR011006">
    <property type="entry name" value="CheY-like_superfamily"/>
</dbReference>
<dbReference type="SUPFAM" id="SSF52172">
    <property type="entry name" value="CheY-like"/>
    <property type="match status" value="1"/>
</dbReference>
<organism evidence="12 13">
    <name type="scientific">Bacillus cereus</name>
    <dbReference type="NCBI Taxonomy" id="1396"/>
    <lineage>
        <taxon>Bacteria</taxon>
        <taxon>Bacillati</taxon>
        <taxon>Bacillota</taxon>
        <taxon>Bacilli</taxon>
        <taxon>Bacillales</taxon>
        <taxon>Bacillaceae</taxon>
        <taxon>Bacillus</taxon>
        <taxon>Bacillus cereus group</taxon>
    </lineage>
</organism>
<evidence type="ECO:0000256" key="6">
    <source>
        <dbReference type="ARBA" id="ARBA00022840"/>
    </source>
</evidence>
<dbReference type="Gene3D" id="1.10.287.130">
    <property type="match status" value="1"/>
</dbReference>
<evidence type="ECO:0000256" key="4">
    <source>
        <dbReference type="ARBA" id="ARBA00022741"/>
    </source>
</evidence>
<dbReference type="Pfam" id="PF06580">
    <property type="entry name" value="His_kinase"/>
    <property type="match status" value="1"/>
</dbReference>
<evidence type="ECO:0000259" key="11">
    <source>
        <dbReference type="PROSITE" id="PS50110"/>
    </source>
</evidence>
<keyword evidence="9" id="KW-0812">Transmembrane</keyword>
<comment type="caution">
    <text evidence="12">The sequence shown here is derived from an EMBL/GenBank/DDBJ whole genome shotgun (WGS) entry which is preliminary data.</text>
</comment>
<feature type="transmembrane region" description="Helical" evidence="9">
    <location>
        <begin position="197"/>
        <end position="216"/>
    </location>
</feature>
<keyword evidence="9" id="KW-0472">Membrane</keyword>
<feature type="transmembrane region" description="Helical" evidence="9">
    <location>
        <begin position="256"/>
        <end position="277"/>
    </location>
</feature>
<dbReference type="SMART" id="SM00448">
    <property type="entry name" value="REC"/>
    <property type="match status" value="1"/>
</dbReference>
<evidence type="ECO:0000259" key="10">
    <source>
        <dbReference type="PROSITE" id="PS50109"/>
    </source>
</evidence>
<dbReference type="SUPFAM" id="SSF55874">
    <property type="entry name" value="ATPase domain of HSP90 chaperone/DNA topoisomerase II/histidine kinase"/>
    <property type="match status" value="2"/>
</dbReference>
<feature type="transmembrane region" description="Helical" evidence="9">
    <location>
        <begin position="349"/>
        <end position="366"/>
    </location>
</feature>
<dbReference type="EC" id="2.7.13.3" evidence="2"/>
<dbReference type="GO" id="GO:0016020">
    <property type="term" value="C:membrane"/>
    <property type="evidence" value="ECO:0007669"/>
    <property type="project" value="InterPro"/>
</dbReference>
<dbReference type="InterPro" id="IPR010559">
    <property type="entry name" value="Sig_transdc_His_kin_internal"/>
</dbReference>
<dbReference type="PROSITE" id="PS50110">
    <property type="entry name" value="RESPONSE_REGULATORY"/>
    <property type="match status" value="1"/>
</dbReference>
<keyword evidence="3" id="KW-0808">Transferase</keyword>
<evidence type="ECO:0000256" key="2">
    <source>
        <dbReference type="ARBA" id="ARBA00012438"/>
    </source>
</evidence>
<name>A0A9W7PZN8_BACCE</name>
<dbReference type="InterPro" id="IPR001789">
    <property type="entry name" value="Sig_transdc_resp-reg_receiver"/>
</dbReference>
<feature type="transmembrane region" description="Helical" evidence="9">
    <location>
        <begin position="289"/>
        <end position="306"/>
    </location>
</feature>